<dbReference type="AlphaFoldDB" id="A0A4C1YBV9"/>
<name>A0A4C1YBV9_EUMVA</name>
<keyword evidence="3" id="KW-1185">Reference proteome</keyword>
<evidence type="ECO:0008006" key="4">
    <source>
        <dbReference type="Google" id="ProtNLM"/>
    </source>
</evidence>
<gene>
    <name evidence="2" type="ORF">EVAR_45302_1</name>
</gene>
<evidence type="ECO:0000256" key="1">
    <source>
        <dbReference type="SAM" id="MobiDB-lite"/>
    </source>
</evidence>
<sequence length="233" mass="24827">MQSLLAAAPNGDETTSPNLSSASLGSPFSSAAPACSGSFAKCTARFDGTTSDPEVSEIFLDAIEVYKECLNTNDEHALWITDFLTGDPAGSVRADIFITRVRALFAKLPYKISAITKIDIVYGLLDRRIWKRVPCELIHSLDVLVNKSRLVEESPAETVISMAGTADGVSAFGRLPGSGRVEWPAHAAAVTLPSASGCAATRCALSMSHGASLPRFRHESRCSARCHQGQSVR</sequence>
<accession>A0A4C1YBV9</accession>
<evidence type="ECO:0000313" key="3">
    <source>
        <dbReference type="Proteomes" id="UP000299102"/>
    </source>
</evidence>
<protein>
    <recommendedName>
        <fullName evidence="4">Activity-regulated cytoskeleton associated protein 2</fullName>
    </recommendedName>
</protein>
<feature type="region of interest" description="Disordered" evidence="1">
    <location>
        <begin position="1"/>
        <end position="22"/>
    </location>
</feature>
<dbReference type="OrthoDB" id="8027319at2759"/>
<evidence type="ECO:0000313" key="2">
    <source>
        <dbReference type="EMBL" id="GBP71987.1"/>
    </source>
</evidence>
<reference evidence="2 3" key="1">
    <citation type="journal article" date="2019" name="Commun. Biol.">
        <title>The bagworm genome reveals a unique fibroin gene that provides high tensile strength.</title>
        <authorList>
            <person name="Kono N."/>
            <person name="Nakamura H."/>
            <person name="Ohtoshi R."/>
            <person name="Tomita M."/>
            <person name="Numata K."/>
            <person name="Arakawa K."/>
        </authorList>
    </citation>
    <scope>NUCLEOTIDE SEQUENCE [LARGE SCALE GENOMIC DNA]</scope>
</reference>
<organism evidence="2 3">
    <name type="scientific">Eumeta variegata</name>
    <name type="common">Bagworm moth</name>
    <name type="synonym">Eumeta japonica</name>
    <dbReference type="NCBI Taxonomy" id="151549"/>
    <lineage>
        <taxon>Eukaryota</taxon>
        <taxon>Metazoa</taxon>
        <taxon>Ecdysozoa</taxon>
        <taxon>Arthropoda</taxon>
        <taxon>Hexapoda</taxon>
        <taxon>Insecta</taxon>
        <taxon>Pterygota</taxon>
        <taxon>Neoptera</taxon>
        <taxon>Endopterygota</taxon>
        <taxon>Lepidoptera</taxon>
        <taxon>Glossata</taxon>
        <taxon>Ditrysia</taxon>
        <taxon>Tineoidea</taxon>
        <taxon>Psychidae</taxon>
        <taxon>Oiketicinae</taxon>
        <taxon>Eumeta</taxon>
    </lineage>
</organism>
<comment type="caution">
    <text evidence="2">The sequence shown here is derived from an EMBL/GenBank/DDBJ whole genome shotgun (WGS) entry which is preliminary data.</text>
</comment>
<dbReference type="Proteomes" id="UP000299102">
    <property type="component" value="Unassembled WGS sequence"/>
</dbReference>
<proteinExistence type="predicted"/>
<dbReference type="EMBL" id="BGZK01001128">
    <property type="protein sequence ID" value="GBP71987.1"/>
    <property type="molecule type" value="Genomic_DNA"/>
</dbReference>